<dbReference type="Proteomes" id="UP000186817">
    <property type="component" value="Unassembled WGS sequence"/>
</dbReference>
<proteinExistence type="predicted"/>
<evidence type="ECO:0000313" key="2">
    <source>
        <dbReference type="EMBL" id="OLP82756.1"/>
    </source>
</evidence>
<dbReference type="EMBL" id="LSRX01001170">
    <property type="protein sequence ID" value="OLP82756.1"/>
    <property type="molecule type" value="Genomic_DNA"/>
</dbReference>
<dbReference type="AlphaFoldDB" id="A0A1Q9CIN3"/>
<reference evidence="2 3" key="1">
    <citation type="submission" date="2016-02" db="EMBL/GenBank/DDBJ databases">
        <title>Genome analysis of coral dinoflagellate symbionts highlights evolutionary adaptations to a symbiotic lifestyle.</title>
        <authorList>
            <person name="Aranda M."/>
            <person name="Li Y."/>
            <person name="Liew Y.J."/>
            <person name="Baumgarten S."/>
            <person name="Simakov O."/>
            <person name="Wilson M."/>
            <person name="Piel J."/>
            <person name="Ashoor H."/>
            <person name="Bougouffa S."/>
            <person name="Bajic V.B."/>
            <person name="Ryu T."/>
            <person name="Ravasi T."/>
            <person name="Bayer T."/>
            <person name="Micklem G."/>
            <person name="Kim H."/>
            <person name="Bhak J."/>
            <person name="Lajeunesse T.C."/>
            <person name="Voolstra C.R."/>
        </authorList>
    </citation>
    <scope>NUCLEOTIDE SEQUENCE [LARGE SCALE GENOMIC DNA]</scope>
    <source>
        <strain evidence="2 3">CCMP2467</strain>
    </source>
</reference>
<organism evidence="2 3">
    <name type="scientific">Symbiodinium microadriaticum</name>
    <name type="common">Dinoflagellate</name>
    <name type="synonym">Zooxanthella microadriatica</name>
    <dbReference type="NCBI Taxonomy" id="2951"/>
    <lineage>
        <taxon>Eukaryota</taxon>
        <taxon>Sar</taxon>
        <taxon>Alveolata</taxon>
        <taxon>Dinophyceae</taxon>
        <taxon>Suessiales</taxon>
        <taxon>Symbiodiniaceae</taxon>
        <taxon>Symbiodinium</taxon>
    </lineage>
</organism>
<sequence>MSASLWRARLRLGGELPQIPAVQQHISGNGQGESLLEFTCINGCLASAQNRGGRSMLATSSSAGGRWLCLGRRRPSLSTAGASPSSAPAAVTVTTYDPTREAAMMVKSRQLYRHGFGSVCCSGPAKEPDWQYEKPETKRQEAMQGRRGAGKFIPWVKVEAHGAFGPVVLQPVYEDDAIWLHFSLNGCQRRGRNVQRGSRKGTVSVSEDEGTARHGTPRQRVKLGLGLHVATPQQGVHGRLATQPHPQCSIFLSTLASGVQRTPPYVCDHQENSQHGHFAAILQAQMCWETSAVSSLGVGHAIK</sequence>
<evidence type="ECO:0000256" key="1">
    <source>
        <dbReference type="SAM" id="MobiDB-lite"/>
    </source>
</evidence>
<gene>
    <name evidence="2" type="ORF">AK812_SmicGene36563</name>
</gene>
<accession>A0A1Q9CIN3</accession>
<feature type="region of interest" description="Disordered" evidence="1">
    <location>
        <begin position="192"/>
        <end position="217"/>
    </location>
</feature>
<keyword evidence="3" id="KW-1185">Reference proteome</keyword>
<comment type="caution">
    <text evidence="2">The sequence shown here is derived from an EMBL/GenBank/DDBJ whole genome shotgun (WGS) entry which is preliminary data.</text>
</comment>
<name>A0A1Q9CIN3_SYMMI</name>
<evidence type="ECO:0000313" key="3">
    <source>
        <dbReference type="Proteomes" id="UP000186817"/>
    </source>
</evidence>
<protein>
    <submittedName>
        <fullName evidence="2">Uncharacterized protein</fullName>
    </submittedName>
</protein>